<gene>
    <name evidence="5" type="primary">gabD_1</name>
    <name evidence="5" type="ORF">PFRI_29170</name>
</gene>
<dbReference type="PANTHER" id="PTHR43353">
    <property type="entry name" value="SUCCINATE-SEMIALDEHYDE DEHYDROGENASE, MITOCHONDRIAL"/>
    <property type="match status" value="1"/>
</dbReference>
<proteinExistence type="inferred from homology"/>
<feature type="domain" description="Aldehyde dehydrogenase" evidence="4">
    <location>
        <begin position="13"/>
        <end position="475"/>
    </location>
</feature>
<dbReference type="FunFam" id="3.40.605.10:FF:000007">
    <property type="entry name" value="NAD/NADP-dependent betaine aldehyde dehydrogenase"/>
    <property type="match status" value="1"/>
</dbReference>
<dbReference type="Proteomes" id="UP000184514">
    <property type="component" value="Unassembled WGS sequence"/>
</dbReference>
<dbReference type="InterPro" id="IPR016161">
    <property type="entry name" value="Ald_DH/histidinol_DH"/>
</dbReference>
<keyword evidence="2 5" id="KW-0560">Oxidoreductase</keyword>
<dbReference type="Gene3D" id="3.40.605.10">
    <property type="entry name" value="Aldehyde Dehydrogenase, Chain A, domain 1"/>
    <property type="match status" value="1"/>
</dbReference>
<dbReference type="InterPro" id="IPR016163">
    <property type="entry name" value="Ald_DH_C"/>
</dbReference>
<dbReference type="GO" id="GO:0004777">
    <property type="term" value="F:succinate-semialdehyde dehydrogenase (NAD+) activity"/>
    <property type="evidence" value="ECO:0007669"/>
    <property type="project" value="TreeGrafter"/>
</dbReference>
<dbReference type="RefSeq" id="WP_072631443.1">
    <property type="nucleotide sequence ID" value="NZ_MLCB01000164.1"/>
</dbReference>
<comment type="similarity">
    <text evidence="1">Belongs to the aldehyde dehydrogenase family.</text>
</comment>
<dbReference type="PANTHER" id="PTHR43353:SF5">
    <property type="entry name" value="SUCCINATE-SEMIALDEHYDE DEHYDROGENASE, MITOCHONDRIAL"/>
    <property type="match status" value="1"/>
</dbReference>
<dbReference type="Gene3D" id="3.40.309.10">
    <property type="entry name" value="Aldehyde Dehydrogenase, Chain A, domain 2"/>
    <property type="match status" value="1"/>
</dbReference>
<dbReference type="Pfam" id="PF00171">
    <property type="entry name" value="Aldedh"/>
    <property type="match status" value="1"/>
</dbReference>
<dbReference type="GO" id="GO:0009450">
    <property type="term" value="P:gamma-aminobutyric acid catabolic process"/>
    <property type="evidence" value="ECO:0007669"/>
    <property type="project" value="TreeGrafter"/>
</dbReference>
<organism evidence="5 6">
    <name type="scientific">Planktotalea frisia</name>
    <dbReference type="NCBI Taxonomy" id="696762"/>
    <lineage>
        <taxon>Bacteria</taxon>
        <taxon>Pseudomonadati</taxon>
        <taxon>Pseudomonadota</taxon>
        <taxon>Alphaproteobacteria</taxon>
        <taxon>Rhodobacterales</taxon>
        <taxon>Paracoccaceae</taxon>
        <taxon>Planktotalea</taxon>
    </lineage>
</organism>
<keyword evidence="6" id="KW-1185">Reference proteome</keyword>
<evidence type="ECO:0000259" key="4">
    <source>
        <dbReference type="Pfam" id="PF00171"/>
    </source>
</evidence>
<evidence type="ECO:0000256" key="2">
    <source>
        <dbReference type="ARBA" id="ARBA00023002"/>
    </source>
</evidence>
<dbReference type="OrthoDB" id="9812625at2"/>
<evidence type="ECO:0000256" key="3">
    <source>
        <dbReference type="ARBA" id="ARBA00023097"/>
    </source>
</evidence>
<protein>
    <submittedName>
        <fullName evidence="5">Succinate-semialdehyde dehydrogenase [NADP(+)] GabD</fullName>
        <ecNumber evidence="5">1.2.1.79</ecNumber>
    </submittedName>
</protein>
<dbReference type="GO" id="GO:0036243">
    <property type="term" value="F:succinate-semialdehyde dehydrogenase (NADP+) activity"/>
    <property type="evidence" value="ECO:0007669"/>
    <property type="project" value="UniProtKB-EC"/>
</dbReference>
<comment type="caution">
    <text evidence="5">The sequence shown here is derived from an EMBL/GenBank/DDBJ whole genome shotgun (WGS) entry which is preliminary data.</text>
</comment>
<sequence length="484" mass="51519">MDRNRGFFINGNWVKPQGCDQHIILNPATGEQVGTTLMANRAIVDQAVDVAEQAFPALARMSATDRSDILFRAAALIDARTDEMAHLLTLEQGKPVSDNVKEISFGAVVLRYYAEEGKRVWGSIRPASSPDVRNLVSSCPVGVAAGIVPWNYPVDLYCWKVGPALAAGCPIVMKSPHETPLAIAMVVDCLHEAGLPAGCIADLPGTGPVTGAALAEHPKVRVISATASVQAGQAILRAAAGNLKRTCLELGGHAPFIVTADAGLEEAAKAAHRRAYSNMGQICITVNRILVDRSVHREFAGLMADLANETVIGDGTDPAIGYGPVLNGSVTARTEAHIYDAVSKGGTLLAGGHRPDGAEYARGHFFRPTVIDNAPLNCLPMTEESFGPIAAIAAYDTEKEMLGIANGLEFGLAAYIYGKDLERIWGLAEELDFGAVGVNVNDTSDLQAPFGGWKMSGLGRELGPEGLESYLETKHLKMRVRRRM</sequence>
<reference evidence="5 6" key="1">
    <citation type="submission" date="2016-10" db="EMBL/GenBank/DDBJ databases">
        <title>Genome sequence of Planktotalea frisia SH6-1.</title>
        <authorList>
            <person name="Poehlein A."/>
            <person name="Bakenhus I."/>
            <person name="Voget S."/>
            <person name="Brinkhoff T."/>
            <person name="Simon M."/>
        </authorList>
    </citation>
    <scope>NUCLEOTIDE SEQUENCE [LARGE SCALE GENOMIC DNA]</scope>
    <source>
        <strain evidence="5 6">SH6-1</strain>
    </source>
</reference>
<dbReference type="STRING" id="696762.PFRI_29170"/>
<dbReference type="InterPro" id="IPR015590">
    <property type="entry name" value="Aldehyde_DH_dom"/>
</dbReference>
<dbReference type="EMBL" id="MLCB01000164">
    <property type="protein sequence ID" value="OJI92857.1"/>
    <property type="molecule type" value="Genomic_DNA"/>
</dbReference>
<evidence type="ECO:0000313" key="5">
    <source>
        <dbReference type="EMBL" id="OJI92857.1"/>
    </source>
</evidence>
<evidence type="ECO:0000256" key="1">
    <source>
        <dbReference type="ARBA" id="ARBA00009986"/>
    </source>
</evidence>
<dbReference type="EC" id="1.2.1.79" evidence="5"/>
<dbReference type="SUPFAM" id="SSF53720">
    <property type="entry name" value="ALDH-like"/>
    <property type="match status" value="1"/>
</dbReference>
<dbReference type="FunFam" id="3.40.605.10:FF:000026">
    <property type="entry name" value="Aldehyde dehydrogenase, putative"/>
    <property type="match status" value="1"/>
</dbReference>
<dbReference type="AlphaFoldDB" id="A0A1L9NUB6"/>
<evidence type="ECO:0000313" key="6">
    <source>
        <dbReference type="Proteomes" id="UP000184514"/>
    </source>
</evidence>
<keyword evidence="3" id="KW-0558">Oxidation</keyword>
<name>A0A1L9NUB6_9RHOB</name>
<dbReference type="InterPro" id="IPR016162">
    <property type="entry name" value="Ald_DH_N"/>
</dbReference>
<accession>A0A1L9NUB6</accession>
<dbReference type="InterPro" id="IPR050740">
    <property type="entry name" value="Aldehyde_DH_Superfamily"/>
</dbReference>